<evidence type="ECO:0000313" key="1">
    <source>
        <dbReference type="EMBL" id="RKE52714.1"/>
    </source>
</evidence>
<evidence type="ECO:0000313" key="2">
    <source>
        <dbReference type="Proteomes" id="UP000286246"/>
    </source>
</evidence>
<organism evidence="1 2">
    <name type="scientific">Sphingobacterium detergens</name>
    <dbReference type="NCBI Taxonomy" id="1145106"/>
    <lineage>
        <taxon>Bacteria</taxon>
        <taxon>Pseudomonadati</taxon>
        <taxon>Bacteroidota</taxon>
        <taxon>Sphingobacteriia</taxon>
        <taxon>Sphingobacteriales</taxon>
        <taxon>Sphingobacteriaceae</taxon>
        <taxon>Sphingobacterium</taxon>
    </lineage>
</organism>
<comment type="caution">
    <text evidence="1">The sequence shown here is derived from an EMBL/GenBank/DDBJ whole genome shotgun (WGS) entry which is preliminary data.</text>
</comment>
<gene>
    <name evidence="1" type="ORF">DFQ12_2957</name>
</gene>
<dbReference type="RefSeq" id="WP_120259725.1">
    <property type="nucleotide sequence ID" value="NZ_RAPY01000002.1"/>
</dbReference>
<proteinExistence type="predicted"/>
<dbReference type="EMBL" id="RAPY01000002">
    <property type="protein sequence ID" value="RKE52714.1"/>
    <property type="molecule type" value="Genomic_DNA"/>
</dbReference>
<dbReference type="AlphaFoldDB" id="A0A420B7I2"/>
<keyword evidence="2" id="KW-1185">Reference proteome</keyword>
<accession>A0A420B7I2</accession>
<dbReference type="OrthoDB" id="1092992at2"/>
<name>A0A420B7I2_SPHD1</name>
<sequence length="280" mass="32886">MVITDTNNTYTILSTIIEDILDKKPISTLVEDYVSTVLSRSEFNFEGGVLGLGWLIAFLLNRDFLVGEEDEILEDFDDQIYKLTIKEVLSAQPNVDTLLDFMSYYQLRINPKSITAPYYRRFTHFECIKLIIQRLNQYLTEEKGDDVEAKLNIVLRYSYLSGTTVSESLFENEFYKTVEEILDFIEKEDTAQIPHSVLPKLYVCVHQYNNDFWKNKIRRKLKDIPYSYTSKIWNSVIADWKDNYISIPHSGLFLDNNERGKFLVYLFSNFKNVQITYANN</sequence>
<dbReference type="Proteomes" id="UP000286246">
    <property type="component" value="Unassembled WGS sequence"/>
</dbReference>
<protein>
    <submittedName>
        <fullName evidence="1">Uncharacterized protein</fullName>
    </submittedName>
</protein>
<reference evidence="1 2" key="1">
    <citation type="submission" date="2018-09" db="EMBL/GenBank/DDBJ databases">
        <title>Genomic Encyclopedia of Type Strains, Phase III (KMG-III): the genomes of soil and plant-associated and newly described type strains.</title>
        <authorList>
            <person name="Whitman W."/>
        </authorList>
    </citation>
    <scope>NUCLEOTIDE SEQUENCE [LARGE SCALE GENOMIC DNA]</scope>
    <source>
        <strain evidence="1 2">CECT 7938</strain>
    </source>
</reference>